<evidence type="ECO:0000313" key="1">
    <source>
        <dbReference type="Proteomes" id="UP000694853"/>
    </source>
</evidence>
<gene>
    <name evidence="2" type="primary">LOC113849755</name>
</gene>
<evidence type="ECO:0000313" key="2">
    <source>
        <dbReference type="RefSeq" id="XP_027335694.1"/>
    </source>
</evidence>
<accession>A0A8B8JWG7</accession>
<reference evidence="1" key="1">
    <citation type="journal article" date="2019" name="Toxins">
        <title>Detection of Abrin-Like and Prepropulchellin-Like Toxin Genes and Transcripts Using Whole Genome Sequencing and Full-Length Transcript Sequencing of Abrus precatorius.</title>
        <authorList>
            <person name="Hovde B.T."/>
            <person name="Daligault H.E."/>
            <person name="Hanschen E.R."/>
            <person name="Kunde Y.A."/>
            <person name="Johnson M.B."/>
            <person name="Starkenburg S.R."/>
            <person name="Johnson S.L."/>
        </authorList>
    </citation>
    <scope>NUCLEOTIDE SEQUENCE [LARGE SCALE GENOMIC DNA]</scope>
</reference>
<dbReference type="RefSeq" id="XP_027335694.1">
    <property type="nucleotide sequence ID" value="XM_027479893.1"/>
</dbReference>
<dbReference type="Pfam" id="PF10184">
    <property type="entry name" value="DUF2358"/>
    <property type="match status" value="1"/>
</dbReference>
<reference evidence="2" key="2">
    <citation type="submission" date="2025-08" db="UniProtKB">
        <authorList>
            <consortium name="RefSeq"/>
        </authorList>
    </citation>
    <scope>IDENTIFICATION</scope>
    <source>
        <tissue evidence="2">Young leaves</tissue>
    </source>
</reference>
<organism evidence="1 2">
    <name type="scientific">Abrus precatorius</name>
    <name type="common">Indian licorice</name>
    <name type="synonym">Glycine abrus</name>
    <dbReference type="NCBI Taxonomy" id="3816"/>
    <lineage>
        <taxon>Eukaryota</taxon>
        <taxon>Viridiplantae</taxon>
        <taxon>Streptophyta</taxon>
        <taxon>Embryophyta</taxon>
        <taxon>Tracheophyta</taxon>
        <taxon>Spermatophyta</taxon>
        <taxon>Magnoliopsida</taxon>
        <taxon>eudicotyledons</taxon>
        <taxon>Gunneridae</taxon>
        <taxon>Pentapetalae</taxon>
        <taxon>rosids</taxon>
        <taxon>fabids</taxon>
        <taxon>Fabales</taxon>
        <taxon>Fabaceae</taxon>
        <taxon>Papilionoideae</taxon>
        <taxon>50 kb inversion clade</taxon>
        <taxon>NPAAA clade</taxon>
        <taxon>indigoferoid/millettioid clade</taxon>
        <taxon>Abreae</taxon>
        <taxon>Abrus</taxon>
    </lineage>
</organism>
<dbReference type="GeneID" id="113849755"/>
<dbReference type="AlphaFoldDB" id="A0A8B8JWG7"/>
<protein>
    <submittedName>
        <fullName evidence="2">Uncharacterized protein LOC113849755 isoform X1</fullName>
    </submittedName>
</protein>
<dbReference type="OrthoDB" id="348976at2759"/>
<keyword evidence="1" id="KW-1185">Reference proteome</keyword>
<dbReference type="SUPFAM" id="SSF54427">
    <property type="entry name" value="NTF2-like"/>
    <property type="match status" value="1"/>
</dbReference>
<dbReference type="PANTHER" id="PTHR34123:SF1">
    <property type="entry name" value="OS04G0578200 PROTEIN"/>
    <property type="match status" value="1"/>
</dbReference>
<dbReference type="InterPro" id="IPR018790">
    <property type="entry name" value="DUF2358"/>
</dbReference>
<proteinExistence type="predicted"/>
<name>A0A8B8JWG7_ABRPR</name>
<dbReference type="KEGG" id="aprc:113849755"/>
<dbReference type="Proteomes" id="UP000694853">
    <property type="component" value="Unplaced"/>
</dbReference>
<dbReference type="PANTHER" id="PTHR34123">
    <property type="entry name" value="OS04G0578200 PROTEIN"/>
    <property type="match status" value="1"/>
</dbReference>
<sequence>MALTASASFTSISTTHHNSLIFASKQQLHEFRIHRFRCNGTNPNQESPPQNNALLKLAWYSSELLGIAASVFRSPSKEETLPQRFLETIDRSSIVETIKQDFQRSYFVTGDLTVNAYEENCEFADPAGSFKGLQRFKRNCTNFGSLLEKSNMKLMKWEDFEDKGIGHWKFSCILSFPWRPILSGSFQAYLTTGYTEYYFDAQSGKVCRHVEHWNVPKMALFKQILRPSRGFGLKDYVSRWLKAVQMKL</sequence>
<dbReference type="InterPro" id="IPR032710">
    <property type="entry name" value="NTF2-like_dom_sf"/>
</dbReference>